<dbReference type="PANTHER" id="PTHR10963">
    <property type="entry name" value="GLYCOSYL HYDROLASE-RELATED"/>
    <property type="match status" value="1"/>
</dbReference>
<dbReference type="PANTHER" id="PTHR10963:SF55">
    <property type="entry name" value="GLYCOSIDE HYDROLASE FAMILY 16 PROTEIN"/>
    <property type="match status" value="1"/>
</dbReference>
<comment type="similarity">
    <text evidence="1">Belongs to the glycosyl hydrolase 16 family.</text>
</comment>
<dbReference type="PROSITE" id="PS51762">
    <property type="entry name" value="GH16_2"/>
    <property type="match status" value="1"/>
</dbReference>
<keyword evidence="4" id="KW-1185">Reference proteome</keyword>
<dbReference type="InterPro" id="IPR000757">
    <property type="entry name" value="Beta-glucanase-like"/>
</dbReference>
<dbReference type="InterPro" id="IPR013320">
    <property type="entry name" value="ConA-like_dom_sf"/>
</dbReference>
<dbReference type="EMBL" id="JABFTP020000083">
    <property type="protein sequence ID" value="KAL3274997.1"/>
    <property type="molecule type" value="Genomic_DNA"/>
</dbReference>
<feature type="domain" description="GH16" evidence="2">
    <location>
        <begin position="1"/>
        <end position="228"/>
    </location>
</feature>
<evidence type="ECO:0000313" key="4">
    <source>
        <dbReference type="Proteomes" id="UP001516400"/>
    </source>
</evidence>
<reference evidence="3 4" key="1">
    <citation type="journal article" date="2021" name="BMC Biol.">
        <title>Horizontally acquired antibacterial genes associated with adaptive radiation of ladybird beetles.</title>
        <authorList>
            <person name="Li H.S."/>
            <person name="Tang X.F."/>
            <person name="Huang Y.H."/>
            <person name="Xu Z.Y."/>
            <person name="Chen M.L."/>
            <person name="Du X.Y."/>
            <person name="Qiu B.Y."/>
            <person name="Chen P.T."/>
            <person name="Zhang W."/>
            <person name="Slipinski A."/>
            <person name="Escalona H.E."/>
            <person name="Waterhouse R.M."/>
            <person name="Zwick A."/>
            <person name="Pang H."/>
        </authorList>
    </citation>
    <scope>NUCLEOTIDE SEQUENCE [LARGE SCALE GENOMIC DNA]</scope>
    <source>
        <strain evidence="3">SYSU2018</strain>
    </source>
</reference>
<dbReference type="InterPro" id="IPR050546">
    <property type="entry name" value="Glycosyl_Hydrlase_16"/>
</dbReference>
<dbReference type="Pfam" id="PF00722">
    <property type="entry name" value="Glyco_hydro_16"/>
    <property type="match status" value="1"/>
</dbReference>
<comment type="caution">
    <text evidence="3">The sequence shown here is derived from an EMBL/GenBank/DDBJ whole genome shotgun (WGS) entry which is preliminary data.</text>
</comment>
<name>A0ABD2N8P3_9CUCU</name>
<accession>A0ABD2N8P3</accession>
<dbReference type="Proteomes" id="UP001516400">
    <property type="component" value="Unassembled WGS sequence"/>
</dbReference>
<sequence>MTTAGRFNFRYGKLEARAKIPSGDWLWPAIWMMPQDSKYGGWPRSGEIDILESRGNKNLVAWGGNIGTQLAFSTLHWGKSPGENKFQKTHYEKRRNDGYDSDYHKYMVEWTPDYIAFKIDDQEIGRIAPPAGGFYQFGQLSGDNPWGGGSKMAPFDQNFYLIVNLAIGGTNGYFPDESTNPNGKPWKNWSKQASRDFWNGNWQWRHTWNERDDSQRALKVDYIKIWAI</sequence>
<dbReference type="SUPFAM" id="SSF49899">
    <property type="entry name" value="Concanavalin A-like lectins/glucanases"/>
    <property type="match status" value="1"/>
</dbReference>
<proteinExistence type="inferred from homology"/>
<evidence type="ECO:0000259" key="2">
    <source>
        <dbReference type="PROSITE" id="PS51762"/>
    </source>
</evidence>
<dbReference type="AlphaFoldDB" id="A0ABD2N8P3"/>
<protein>
    <recommendedName>
        <fullName evidence="2">GH16 domain-containing protein</fullName>
    </recommendedName>
</protein>
<evidence type="ECO:0000313" key="3">
    <source>
        <dbReference type="EMBL" id="KAL3274997.1"/>
    </source>
</evidence>
<evidence type="ECO:0000256" key="1">
    <source>
        <dbReference type="ARBA" id="ARBA00006865"/>
    </source>
</evidence>
<gene>
    <name evidence="3" type="ORF">HHI36_019770</name>
</gene>
<organism evidence="3 4">
    <name type="scientific">Cryptolaemus montrouzieri</name>
    <dbReference type="NCBI Taxonomy" id="559131"/>
    <lineage>
        <taxon>Eukaryota</taxon>
        <taxon>Metazoa</taxon>
        <taxon>Ecdysozoa</taxon>
        <taxon>Arthropoda</taxon>
        <taxon>Hexapoda</taxon>
        <taxon>Insecta</taxon>
        <taxon>Pterygota</taxon>
        <taxon>Neoptera</taxon>
        <taxon>Endopterygota</taxon>
        <taxon>Coleoptera</taxon>
        <taxon>Polyphaga</taxon>
        <taxon>Cucujiformia</taxon>
        <taxon>Coccinelloidea</taxon>
        <taxon>Coccinellidae</taxon>
        <taxon>Scymninae</taxon>
        <taxon>Scymnini</taxon>
        <taxon>Cryptolaemus</taxon>
    </lineage>
</organism>
<dbReference type="Gene3D" id="2.60.120.200">
    <property type="match status" value="1"/>
</dbReference>